<dbReference type="RefSeq" id="WP_189082662.1">
    <property type="nucleotide sequence ID" value="NZ_BMMX01000054.1"/>
</dbReference>
<dbReference type="InterPro" id="IPR000700">
    <property type="entry name" value="PAS-assoc_C"/>
</dbReference>
<dbReference type="InterPro" id="IPR000160">
    <property type="entry name" value="GGDEF_dom"/>
</dbReference>
<protein>
    <recommendedName>
        <fullName evidence="7">PAS domain S-box-containing protein/diguanylate cyclase (GGDEF) domain-containing protein</fullName>
    </recommendedName>
</protein>
<evidence type="ECO:0000259" key="2">
    <source>
        <dbReference type="PROSITE" id="PS50112"/>
    </source>
</evidence>
<dbReference type="NCBIfam" id="TIGR00229">
    <property type="entry name" value="sensory_box"/>
    <property type="match status" value="1"/>
</dbReference>
<dbReference type="FunFam" id="3.30.70.270:FF:000001">
    <property type="entry name" value="Diguanylate cyclase domain protein"/>
    <property type="match status" value="1"/>
</dbReference>
<keyword evidence="1" id="KW-0812">Transmembrane</keyword>
<dbReference type="SUPFAM" id="SSF55073">
    <property type="entry name" value="Nucleotide cyclase"/>
    <property type="match status" value="1"/>
</dbReference>
<dbReference type="InterPro" id="IPR052155">
    <property type="entry name" value="Biofilm_reg_signaling"/>
</dbReference>
<reference evidence="5" key="1">
    <citation type="journal article" date="2014" name="Int. J. Syst. Evol. Microbiol.">
        <title>Complete genome sequence of Corynebacterium casei LMG S-19264T (=DSM 44701T), isolated from a smear-ripened cheese.</title>
        <authorList>
            <consortium name="US DOE Joint Genome Institute (JGI-PGF)"/>
            <person name="Walter F."/>
            <person name="Albersmeier A."/>
            <person name="Kalinowski J."/>
            <person name="Ruckert C."/>
        </authorList>
    </citation>
    <scope>NUCLEOTIDE SEQUENCE</scope>
    <source>
        <strain evidence="5">CGMCC 4.7299</strain>
    </source>
</reference>
<keyword evidence="1" id="KW-1133">Transmembrane helix</keyword>
<name>A0A8J3C4L2_9ACTN</name>
<dbReference type="PROSITE" id="PS50113">
    <property type="entry name" value="PAC"/>
    <property type="match status" value="1"/>
</dbReference>
<feature type="domain" description="PAS" evidence="2">
    <location>
        <begin position="179"/>
        <end position="249"/>
    </location>
</feature>
<dbReference type="EMBL" id="BMMX01000054">
    <property type="protein sequence ID" value="GGL17058.1"/>
    <property type="molecule type" value="Genomic_DNA"/>
</dbReference>
<dbReference type="Proteomes" id="UP000656042">
    <property type="component" value="Unassembled WGS sequence"/>
</dbReference>
<dbReference type="InterPro" id="IPR029787">
    <property type="entry name" value="Nucleotide_cyclase"/>
</dbReference>
<evidence type="ECO:0000259" key="4">
    <source>
        <dbReference type="PROSITE" id="PS50887"/>
    </source>
</evidence>
<dbReference type="Pfam" id="PF00990">
    <property type="entry name" value="GGDEF"/>
    <property type="match status" value="1"/>
</dbReference>
<dbReference type="Gene3D" id="3.30.450.20">
    <property type="entry name" value="PAS domain"/>
    <property type="match status" value="1"/>
</dbReference>
<dbReference type="SMART" id="SM00091">
    <property type="entry name" value="PAS"/>
    <property type="match status" value="1"/>
</dbReference>
<keyword evidence="6" id="KW-1185">Reference proteome</keyword>
<dbReference type="InterPro" id="IPR013656">
    <property type="entry name" value="PAS_4"/>
</dbReference>
<feature type="domain" description="PAC" evidence="3">
    <location>
        <begin position="254"/>
        <end position="305"/>
    </location>
</feature>
<sequence>MSLQTTVRIARDGAEPLVLLVVLGVLHHFGLLGAVPLWVVVAFLLTGVILQQQVVQVWLSGGDLSRRIWPRVSTHVAQSTVLMYLTGWGAVPVIAHVLILSVHLRQSGSRAWQPAAAASAASIAAGQACYATGVLQANVPMGLSHAVAALMASAVVVTARVLGTSVAQREVAEASLRRSEEHFRALVRDGTEVIMEASADGSVTYVSPAARPVLGYRPAQLLGKVVPTLIHPDDKPGIVEMYARLMAGDGAAEHHLELRLRHADDEWRWYEMTARNMLGHPAVQAIIVRYRDVTERRITQERLAYAATHDSLTGLANAPTLGRDLERALAQGTRYQHAVGLLFLDLDGFKPVNDTYGHDVGDRLLQSVGRVLRATVRDTDTVGRVGGDEFAVVLTRVGGTDEALSVARRIIDGIAGDSEVAGVRLEVGCSVGVALAHPGGTDAHTMMRHADAAMYEAKRNGRNGVRLWEPTEVTAPWLGG</sequence>
<evidence type="ECO:0000259" key="3">
    <source>
        <dbReference type="PROSITE" id="PS50113"/>
    </source>
</evidence>
<evidence type="ECO:0008006" key="7">
    <source>
        <dbReference type="Google" id="ProtNLM"/>
    </source>
</evidence>
<dbReference type="Gene3D" id="3.30.70.270">
    <property type="match status" value="1"/>
</dbReference>
<feature type="transmembrane region" description="Helical" evidence="1">
    <location>
        <begin position="17"/>
        <end position="50"/>
    </location>
</feature>
<proteinExistence type="predicted"/>
<reference evidence="5" key="2">
    <citation type="submission" date="2020-09" db="EMBL/GenBank/DDBJ databases">
        <authorList>
            <person name="Sun Q."/>
            <person name="Zhou Y."/>
        </authorList>
    </citation>
    <scope>NUCLEOTIDE SEQUENCE</scope>
    <source>
        <strain evidence="5">CGMCC 4.7299</strain>
    </source>
</reference>
<feature type="transmembrane region" description="Helical" evidence="1">
    <location>
        <begin position="81"/>
        <end position="104"/>
    </location>
</feature>
<dbReference type="AlphaFoldDB" id="A0A8J3C4L2"/>
<dbReference type="PANTHER" id="PTHR44757:SF2">
    <property type="entry name" value="BIOFILM ARCHITECTURE MAINTENANCE PROTEIN MBAA"/>
    <property type="match status" value="1"/>
</dbReference>
<dbReference type="PROSITE" id="PS50112">
    <property type="entry name" value="PAS"/>
    <property type="match status" value="1"/>
</dbReference>
<dbReference type="SUPFAM" id="SSF55785">
    <property type="entry name" value="PYP-like sensor domain (PAS domain)"/>
    <property type="match status" value="1"/>
</dbReference>
<comment type="caution">
    <text evidence="5">The sequence shown here is derived from an EMBL/GenBank/DDBJ whole genome shotgun (WGS) entry which is preliminary data.</text>
</comment>
<accession>A0A8J3C4L2</accession>
<dbReference type="NCBIfam" id="TIGR00254">
    <property type="entry name" value="GGDEF"/>
    <property type="match status" value="1"/>
</dbReference>
<dbReference type="PANTHER" id="PTHR44757">
    <property type="entry name" value="DIGUANYLATE CYCLASE DGCP"/>
    <property type="match status" value="1"/>
</dbReference>
<dbReference type="InterPro" id="IPR043128">
    <property type="entry name" value="Rev_trsase/Diguanyl_cyclase"/>
</dbReference>
<feature type="domain" description="GGDEF" evidence="4">
    <location>
        <begin position="337"/>
        <end position="470"/>
    </location>
</feature>
<dbReference type="SMART" id="SM00267">
    <property type="entry name" value="GGDEF"/>
    <property type="match status" value="1"/>
</dbReference>
<dbReference type="PROSITE" id="PS50887">
    <property type="entry name" value="GGDEF"/>
    <property type="match status" value="1"/>
</dbReference>
<dbReference type="CDD" id="cd01949">
    <property type="entry name" value="GGDEF"/>
    <property type="match status" value="1"/>
</dbReference>
<gene>
    <name evidence="5" type="ORF">GCM10012284_59560</name>
</gene>
<organism evidence="5 6">
    <name type="scientific">Mangrovihabitans endophyticus</name>
    <dbReference type="NCBI Taxonomy" id="1751298"/>
    <lineage>
        <taxon>Bacteria</taxon>
        <taxon>Bacillati</taxon>
        <taxon>Actinomycetota</taxon>
        <taxon>Actinomycetes</taxon>
        <taxon>Micromonosporales</taxon>
        <taxon>Micromonosporaceae</taxon>
        <taxon>Mangrovihabitans</taxon>
    </lineage>
</organism>
<dbReference type="InterPro" id="IPR000014">
    <property type="entry name" value="PAS"/>
</dbReference>
<evidence type="ECO:0000256" key="1">
    <source>
        <dbReference type="SAM" id="Phobius"/>
    </source>
</evidence>
<dbReference type="Pfam" id="PF08448">
    <property type="entry name" value="PAS_4"/>
    <property type="match status" value="1"/>
</dbReference>
<dbReference type="CDD" id="cd00130">
    <property type="entry name" value="PAS"/>
    <property type="match status" value="1"/>
</dbReference>
<evidence type="ECO:0000313" key="5">
    <source>
        <dbReference type="EMBL" id="GGL17058.1"/>
    </source>
</evidence>
<evidence type="ECO:0000313" key="6">
    <source>
        <dbReference type="Proteomes" id="UP000656042"/>
    </source>
</evidence>
<dbReference type="InterPro" id="IPR035965">
    <property type="entry name" value="PAS-like_dom_sf"/>
</dbReference>
<keyword evidence="1" id="KW-0472">Membrane</keyword>